<keyword evidence="3" id="KW-1185">Reference proteome</keyword>
<sequence>MKPIHISNYPKLPIVPPNKQQVQRNVPSNGSPFAEQLKNAINQNTGLTASKHAMERMKERGIQLDESSWTRLHNKIQEAKKLGIKESLVLMKDSAFIVSANNETIITAMSRKEANEQIFTNITGTIVLE</sequence>
<evidence type="ECO:0000256" key="1">
    <source>
        <dbReference type="SAM" id="MobiDB-lite"/>
    </source>
</evidence>
<evidence type="ECO:0000313" key="3">
    <source>
        <dbReference type="Proteomes" id="UP001500782"/>
    </source>
</evidence>
<organism evidence="2 3">
    <name type="scientific">Bacillus carboniphilus</name>
    <dbReference type="NCBI Taxonomy" id="86663"/>
    <lineage>
        <taxon>Bacteria</taxon>
        <taxon>Bacillati</taxon>
        <taxon>Bacillota</taxon>
        <taxon>Bacilli</taxon>
        <taxon>Bacillales</taxon>
        <taxon>Bacillaceae</taxon>
        <taxon>Bacillus</taxon>
    </lineage>
</organism>
<evidence type="ECO:0008006" key="4">
    <source>
        <dbReference type="Google" id="ProtNLM"/>
    </source>
</evidence>
<proteinExistence type="predicted"/>
<reference evidence="3" key="1">
    <citation type="journal article" date="2019" name="Int. J. Syst. Evol. Microbiol.">
        <title>The Global Catalogue of Microorganisms (GCM) 10K type strain sequencing project: providing services to taxonomists for standard genome sequencing and annotation.</title>
        <authorList>
            <consortium name="The Broad Institute Genomics Platform"/>
            <consortium name="The Broad Institute Genome Sequencing Center for Infectious Disease"/>
            <person name="Wu L."/>
            <person name="Ma J."/>
        </authorList>
    </citation>
    <scope>NUCLEOTIDE SEQUENCE [LARGE SCALE GENOMIC DNA]</scope>
    <source>
        <strain evidence="3">JCM 9731</strain>
    </source>
</reference>
<dbReference type="NCBIfam" id="TIGR02530">
    <property type="entry name" value="flg_new"/>
    <property type="match status" value="1"/>
</dbReference>
<dbReference type="InterPro" id="IPR013367">
    <property type="entry name" value="Flagellar_put"/>
</dbReference>
<dbReference type="EMBL" id="BAAADJ010000022">
    <property type="protein sequence ID" value="GAA0331849.1"/>
    <property type="molecule type" value="Genomic_DNA"/>
</dbReference>
<comment type="caution">
    <text evidence="2">The sequence shown here is derived from an EMBL/GenBank/DDBJ whole genome shotgun (WGS) entry which is preliminary data.</text>
</comment>
<protein>
    <recommendedName>
        <fullName evidence="4">Flagellar protein</fullName>
    </recommendedName>
</protein>
<evidence type="ECO:0000313" key="2">
    <source>
        <dbReference type="EMBL" id="GAA0331849.1"/>
    </source>
</evidence>
<dbReference type="Proteomes" id="UP001500782">
    <property type="component" value="Unassembled WGS sequence"/>
</dbReference>
<feature type="compositionally biased region" description="Polar residues" evidence="1">
    <location>
        <begin position="18"/>
        <end position="31"/>
    </location>
</feature>
<feature type="region of interest" description="Disordered" evidence="1">
    <location>
        <begin position="1"/>
        <end position="33"/>
    </location>
</feature>
<name>A0ABP3G1M7_9BACI</name>
<accession>A0ABP3G1M7</accession>
<gene>
    <name evidence="2" type="ORF">GCM10008967_23090</name>
</gene>
<dbReference type="Pfam" id="PF12611">
    <property type="entry name" value="Flagellar_put"/>
    <property type="match status" value="1"/>
</dbReference>
<dbReference type="RefSeq" id="WP_343799213.1">
    <property type="nucleotide sequence ID" value="NZ_BAAADJ010000022.1"/>
</dbReference>